<feature type="compositionally biased region" description="Basic and acidic residues" evidence="1">
    <location>
        <begin position="373"/>
        <end position="413"/>
    </location>
</feature>
<sequence>MSVFWARLFGGDGGDSATRPLLMSDEESRHKDWAWTGPRRHDPASSSSSSVSSSERTYTGKTASSSSASASASQVVVDVEQKNRHSKTPSALTDPLLPIDAVQVTQSTQGSKQELKAKPYHYVLAFGLVVAGIAGLVLAVPPENRNFRRFGNNATIVQKSAAGGDELDVTTFVDERTRYGDIATDDANDAPTPSGDDGAWTLPVTSATPSSPAEEQPDGDIATDDANDAPTPSGDDGAWTLPVTSATPSSPAEEQPDGDIATDDANDAPTPSGDDGAWTLPVTSSTSLPVSEERPDPDSGNDDGSRQTSDVDPATMAAQEKLVDELNRLRAEKEAVAEAADKAEEEIEQLRRERAEADRRAAQARAETEAAEELAKIAEQERLAMEEAAKKSRQERDKHHSAHAEDKGHVRDSEAARAHALAIAASKANVYDGTEAKVARDLFESRKRSAKAKAKKEAQKFNEARSEVIHVEAMTSNKLQERAIAALKNARNQMENRAKQEIEEWEGKARKSVRDHEKRSIERIRKEEKKLKNLQKMASRMAHAATTQGLEDWHEEKKGVGRFDRTVHADVAAYPNKKSPKPKRTHTRKEE</sequence>
<accession>A0A830HET9</accession>
<feature type="compositionally biased region" description="Acidic residues" evidence="1">
    <location>
        <begin position="254"/>
        <end position="266"/>
    </location>
</feature>
<evidence type="ECO:0000256" key="1">
    <source>
        <dbReference type="SAM" id="MobiDB-lite"/>
    </source>
</evidence>
<dbReference type="AlphaFoldDB" id="A0A830HET9"/>
<evidence type="ECO:0000256" key="2">
    <source>
        <dbReference type="SAM" id="Phobius"/>
    </source>
</evidence>
<feature type="compositionally biased region" description="Low complexity" evidence="1">
    <location>
        <begin position="63"/>
        <end position="73"/>
    </location>
</feature>
<feature type="transmembrane region" description="Helical" evidence="2">
    <location>
        <begin position="120"/>
        <end position="140"/>
    </location>
</feature>
<dbReference type="Proteomes" id="UP000660262">
    <property type="component" value="Unassembled WGS sequence"/>
</dbReference>
<feature type="region of interest" description="Disordered" evidence="1">
    <location>
        <begin position="180"/>
        <end position="413"/>
    </location>
</feature>
<evidence type="ECO:0000313" key="3">
    <source>
        <dbReference type="EMBL" id="GHP05515.1"/>
    </source>
</evidence>
<feature type="region of interest" description="Disordered" evidence="1">
    <location>
        <begin position="537"/>
        <end position="591"/>
    </location>
</feature>
<reference evidence="3" key="1">
    <citation type="submission" date="2020-10" db="EMBL/GenBank/DDBJ databases">
        <title>Unveiling of a novel bifunctional photoreceptor, Dualchrome1, isolated from a cosmopolitan green alga.</title>
        <authorList>
            <person name="Suzuki S."/>
            <person name="Kawachi M."/>
        </authorList>
    </citation>
    <scope>NUCLEOTIDE SEQUENCE</scope>
    <source>
        <strain evidence="3">NIES 2893</strain>
    </source>
</reference>
<keyword evidence="2" id="KW-1133">Transmembrane helix</keyword>
<feature type="compositionally biased region" description="Polar residues" evidence="1">
    <location>
        <begin position="242"/>
        <end position="252"/>
    </location>
</feature>
<feature type="compositionally biased region" description="Polar residues" evidence="1">
    <location>
        <begin position="203"/>
        <end position="213"/>
    </location>
</feature>
<keyword evidence="2" id="KW-0812">Transmembrane</keyword>
<feature type="compositionally biased region" description="Basic and acidic residues" evidence="1">
    <location>
        <begin position="26"/>
        <end position="43"/>
    </location>
</feature>
<feature type="compositionally biased region" description="Basic residues" evidence="1">
    <location>
        <begin position="578"/>
        <end position="591"/>
    </location>
</feature>
<feature type="compositionally biased region" description="Acidic residues" evidence="1">
    <location>
        <begin position="215"/>
        <end position="227"/>
    </location>
</feature>
<feature type="region of interest" description="Disordered" evidence="1">
    <location>
        <begin position="10"/>
        <end position="94"/>
    </location>
</feature>
<proteinExistence type="predicted"/>
<keyword evidence="4" id="KW-1185">Reference proteome</keyword>
<feature type="compositionally biased region" description="Basic and acidic residues" evidence="1">
    <location>
        <begin position="321"/>
        <end position="361"/>
    </location>
</feature>
<feature type="region of interest" description="Disordered" evidence="1">
    <location>
        <begin position="497"/>
        <end position="523"/>
    </location>
</feature>
<feature type="compositionally biased region" description="Basic and acidic residues" evidence="1">
    <location>
        <begin position="551"/>
        <end position="568"/>
    </location>
</feature>
<evidence type="ECO:0000313" key="4">
    <source>
        <dbReference type="Proteomes" id="UP000660262"/>
    </source>
</evidence>
<name>A0A830HET9_9CHLO</name>
<keyword evidence="2" id="KW-0472">Membrane</keyword>
<comment type="caution">
    <text evidence="3">The sequence shown here is derived from an EMBL/GenBank/DDBJ whole genome shotgun (WGS) entry which is preliminary data.</text>
</comment>
<protein>
    <submittedName>
        <fullName evidence="3">Uncharacterized protein</fullName>
    </submittedName>
</protein>
<organism evidence="3 4">
    <name type="scientific">Pycnococcus provasolii</name>
    <dbReference type="NCBI Taxonomy" id="41880"/>
    <lineage>
        <taxon>Eukaryota</taxon>
        <taxon>Viridiplantae</taxon>
        <taxon>Chlorophyta</taxon>
        <taxon>Pseudoscourfieldiophyceae</taxon>
        <taxon>Pseudoscourfieldiales</taxon>
        <taxon>Pycnococcaceae</taxon>
        <taxon>Pycnococcus</taxon>
    </lineage>
</organism>
<gene>
    <name evidence="3" type="ORF">PPROV_000426500</name>
</gene>
<dbReference type="EMBL" id="BNJQ01000010">
    <property type="protein sequence ID" value="GHP05515.1"/>
    <property type="molecule type" value="Genomic_DNA"/>
</dbReference>
<feature type="compositionally biased region" description="Low complexity" evidence="1">
    <location>
        <begin position="45"/>
        <end position="54"/>
    </location>
</feature>